<dbReference type="PROSITE" id="PS00088">
    <property type="entry name" value="SOD_MN"/>
    <property type="match status" value="1"/>
</dbReference>
<dbReference type="FunFam" id="1.10.287.990:FF:000001">
    <property type="entry name" value="Superoxide dismutase"/>
    <property type="match status" value="1"/>
</dbReference>
<dbReference type="InterPro" id="IPR036324">
    <property type="entry name" value="Mn/Fe_SOD_N_sf"/>
</dbReference>
<keyword evidence="4 7" id="KW-0560">Oxidoreductase</keyword>
<dbReference type="GO" id="GO:0051536">
    <property type="term" value="F:iron-sulfur cluster binding"/>
    <property type="evidence" value="ECO:0007669"/>
    <property type="project" value="UniProtKB-KW"/>
</dbReference>
<dbReference type="GO" id="GO:0046872">
    <property type="term" value="F:metal ion binding"/>
    <property type="evidence" value="ECO:0007669"/>
    <property type="project" value="UniProtKB-KW"/>
</dbReference>
<dbReference type="PRINTS" id="PR01703">
    <property type="entry name" value="MNSODISMTASE"/>
</dbReference>
<comment type="catalytic activity">
    <reaction evidence="7">
        <text>2 superoxide + 2 H(+) = H2O2 + O2</text>
        <dbReference type="Rhea" id="RHEA:20696"/>
        <dbReference type="ChEBI" id="CHEBI:15378"/>
        <dbReference type="ChEBI" id="CHEBI:15379"/>
        <dbReference type="ChEBI" id="CHEBI:16240"/>
        <dbReference type="ChEBI" id="CHEBI:18421"/>
        <dbReference type="EC" id="1.15.1.1"/>
    </reaction>
</comment>
<feature type="binding site" evidence="6">
    <location>
        <position position="208"/>
    </location>
    <ligand>
        <name>Mn(2+)</name>
        <dbReference type="ChEBI" id="CHEBI:29035"/>
    </ligand>
</feature>
<evidence type="ECO:0000256" key="5">
    <source>
        <dbReference type="ARBA" id="ARBA00023014"/>
    </source>
</evidence>
<comment type="similarity">
    <text evidence="1 7">Belongs to the iron/manganese superoxide dismutase family.</text>
</comment>
<evidence type="ECO:0000313" key="10">
    <source>
        <dbReference type="EMBL" id="QTA91195.1"/>
    </source>
</evidence>
<dbReference type="EMBL" id="CP061800">
    <property type="protein sequence ID" value="QTA91195.1"/>
    <property type="molecule type" value="Genomic_DNA"/>
</dbReference>
<keyword evidence="11" id="KW-1185">Reference proteome</keyword>
<evidence type="ECO:0000256" key="1">
    <source>
        <dbReference type="ARBA" id="ARBA00008714"/>
    </source>
</evidence>
<dbReference type="Gene3D" id="3.55.40.20">
    <property type="entry name" value="Iron/manganese superoxide dismutase, C-terminal domain"/>
    <property type="match status" value="1"/>
</dbReference>
<name>A0A975BU50_9BACT</name>
<sequence>MENSCTRREMMKGIGAATMALGLEGIMSSAYAADTSSKEIKKAVQGGECKLPPLPYPYDALEPHIDKQTLEIHHDRHHAGYVKKFNIALKKLAEARASGDFALIKHWSKELAFNGSGHALHSLYWANMSPEGGAPEGELLENINKSFGGADKFKSQFMAATKAVEGSGWGILAYEPYMGQLVILQAEKHQDLTIWGAIPLMVCDVWEHAYYLKYQNKRGDYVANFCKIINWKEVEKRYQKVKGVTGYR</sequence>
<dbReference type="AlphaFoldDB" id="A0A975BU50"/>
<dbReference type="Pfam" id="PF02777">
    <property type="entry name" value="Sod_Fe_C"/>
    <property type="match status" value="1"/>
</dbReference>
<evidence type="ECO:0000256" key="4">
    <source>
        <dbReference type="ARBA" id="ARBA00023002"/>
    </source>
</evidence>
<accession>A0A975BU50</accession>
<dbReference type="EC" id="1.15.1.1" evidence="2 7"/>
<evidence type="ECO:0000256" key="6">
    <source>
        <dbReference type="PIRSR" id="PIRSR000349-1"/>
    </source>
</evidence>
<evidence type="ECO:0000259" key="9">
    <source>
        <dbReference type="Pfam" id="PF02777"/>
    </source>
</evidence>
<evidence type="ECO:0000256" key="7">
    <source>
        <dbReference type="RuleBase" id="RU000414"/>
    </source>
</evidence>
<feature type="binding site" evidence="6">
    <location>
        <position position="73"/>
    </location>
    <ligand>
        <name>Mn(2+)</name>
        <dbReference type="ChEBI" id="CHEBI:29035"/>
    </ligand>
</feature>
<dbReference type="Proteomes" id="UP000663722">
    <property type="component" value="Chromosome"/>
</dbReference>
<dbReference type="PROSITE" id="PS51318">
    <property type="entry name" value="TAT"/>
    <property type="match status" value="1"/>
</dbReference>
<dbReference type="PIRSF" id="PIRSF000349">
    <property type="entry name" value="SODismutase"/>
    <property type="match status" value="1"/>
</dbReference>
<dbReference type="InterPro" id="IPR019832">
    <property type="entry name" value="Mn/Fe_SOD_C"/>
</dbReference>
<evidence type="ECO:0000256" key="2">
    <source>
        <dbReference type="ARBA" id="ARBA00012682"/>
    </source>
</evidence>
<dbReference type="SUPFAM" id="SSF46609">
    <property type="entry name" value="Fe,Mn superoxide dismutase (SOD), N-terminal domain"/>
    <property type="match status" value="1"/>
</dbReference>
<dbReference type="RefSeq" id="WP_207679071.1">
    <property type="nucleotide sequence ID" value="NZ_CP061800.1"/>
</dbReference>
<organism evidence="10 11">
    <name type="scientific">Desulfonema magnum</name>
    <dbReference type="NCBI Taxonomy" id="45655"/>
    <lineage>
        <taxon>Bacteria</taxon>
        <taxon>Pseudomonadati</taxon>
        <taxon>Thermodesulfobacteriota</taxon>
        <taxon>Desulfobacteria</taxon>
        <taxon>Desulfobacterales</taxon>
        <taxon>Desulfococcaceae</taxon>
        <taxon>Desulfonema</taxon>
    </lineage>
</organism>
<comment type="function">
    <text evidence="7">Destroys radicals which are normally produced within the cells and which are toxic to biological systems.</text>
</comment>
<dbReference type="SUPFAM" id="SSF54719">
    <property type="entry name" value="Fe,Mn superoxide dismutase (SOD), C-terminal domain"/>
    <property type="match status" value="1"/>
</dbReference>
<keyword evidence="5" id="KW-0408">Iron</keyword>
<dbReference type="PANTHER" id="PTHR11404">
    <property type="entry name" value="SUPEROXIDE DISMUTASE 2"/>
    <property type="match status" value="1"/>
</dbReference>
<dbReference type="InterPro" id="IPR006311">
    <property type="entry name" value="TAT_signal"/>
</dbReference>
<dbReference type="InterPro" id="IPR036314">
    <property type="entry name" value="SOD_C_sf"/>
</dbReference>
<keyword evidence="5" id="KW-0411">Iron-sulfur</keyword>
<dbReference type="InterPro" id="IPR019833">
    <property type="entry name" value="Mn/Fe_SOD_BS"/>
</dbReference>
<keyword evidence="3 6" id="KW-0479">Metal-binding</keyword>
<dbReference type="InterPro" id="IPR001189">
    <property type="entry name" value="Mn/Fe_SOD"/>
</dbReference>
<dbReference type="FunFam" id="3.55.40.20:FF:000004">
    <property type="entry name" value="Superoxide dismutase [Fe]"/>
    <property type="match status" value="1"/>
</dbReference>
<dbReference type="InterPro" id="IPR050265">
    <property type="entry name" value="Fe/Mn_Superoxide_Dismutase"/>
</dbReference>
<feature type="domain" description="Manganese/iron superoxide dismutase C-terminal" evidence="9">
    <location>
        <begin position="135"/>
        <end position="237"/>
    </location>
</feature>
<evidence type="ECO:0000256" key="3">
    <source>
        <dbReference type="ARBA" id="ARBA00022723"/>
    </source>
</evidence>
<feature type="domain" description="Manganese/iron superoxide dismutase N-terminal" evidence="8">
    <location>
        <begin position="50"/>
        <end position="129"/>
    </location>
</feature>
<gene>
    <name evidence="10" type="ORF">dnm_072600</name>
</gene>
<dbReference type="GO" id="GO:0004784">
    <property type="term" value="F:superoxide dismutase activity"/>
    <property type="evidence" value="ECO:0007669"/>
    <property type="project" value="UniProtKB-EC"/>
</dbReference>
<feature type="binding site" evidence="6">
    <location>
        <position position="121"/>
    </location>
    <ligand>
        <name>Mn(2+)</name>
        <dbReference type="ChEBI" id="CHEBI:29035"/>
    </ligand>
</feature>
<dbReference type="PANTHER" id="PTHR11404:SF6">
    <property type="entry name" value="SUPEROXIDE DISMUTASE [MN], MITOCHONDRIAL"/>
    <property type="match status" value="1"/>
</dbReference>
<dbReference type="InterPro" id="IPR019831">
    <property type="entry name" value="Mn/Fe_SOD_N"/>
</dbReference>
<dbReference type="Gene3D" id="1.10.287.990">
    <property type="entry name" value="Fe,Mn superoxide dismutase (SOD) domain"/>
    <property type="match status" value="1"/>
</dbReference>
<protein>
    <recommendedName>
        <fullName evidence="2 7">Superoxide dismutase</fullName>
        <ecNumber evidence="2 7">1.15.1.1</ecNumber>
    </recommendedName>
</protein>
<proteinExistence type="inferred from homology"/>
<evidence type="ECO:0000313" key="11">
    <source>
        <dbReference type="Proteomes" id="UP000663722"/>
    </source>
</evidence>
<reference evidence="10" key="1">
    <citation type="journal article" date="2021" name="Microb. Physiol.">
        <title>Proteogenomic Insights into the Physiology of Marine, Sulfate-Reducing, Filamentous Desulfonema limicola and Desulfonema magnum.</title>
        <authorList>
            <person name="Schnaars V."/>
            <person name="Wohlbrand L."/>
            <person name="Scheve S."/>
            <person name="Hinrichs C."/>
            <person name="Reinhardt R."/>
            <person name="Rabus R."/>
        </authorList>
    </citation>
    <scope>NUCLEOTIDE SEQUENCE</scope>
    <source>
        <strain evidence="10">4be13</strain>
    </source>
</reference>
<evidence type="ECO:0000259" key="8">
    <source>
        <dbReference type="Pfam" id="PF00081"/>
    </source>
</evidence>
<dbReference type="Pfam" id="PF00081">
    <property type="entry name" value="Sod_Fe_N"/>
    <property type="match status" value="1"/>
</dbReference>
<dbReference type="KEGG" id="dmm:dnm_072600"/>
<feature type="binding site" evidence="6">
    <location>
        <position position="204"/>
    </location>
    <ligand>
        <name>Mn(2+)</name>
        <dbReference type="ChEBI" id="CHEBI:29035"/>
    </ligand>
</feature>